<reference evidence="2" key="1">
    <citation type="submission" date="2025-08" db="UniProtKB">
        <authorList>
            <consortium name="RefSeq"/>
        </authorList>
    </citation>
    <scope>IDENTIFICATION</scope>
    <source>
        <tissue evidence="2">Whole organism</tissue>
    </source>
</reference>
<dbReference type="OrthoDB" id="6379755at2759"/>
<dbReference type="InterPro" id="IPR000643">
    <property type="entry name" value="Iodothyronine_deiodinase"/>
</dbReference>
<dbReference type="KEGG" id="hazt:108682155"/>
<accession>A0A8B7PMW4</accession>
<dbReference type="AlphaFoldDB" id="A0A8B7PMW4"/>
<keyword evidence="1" id="KW-1185">Reference proteome</keyword>
<proteinExistence type="predicted"/>
<protein>
    <submittedName>
        <fullName evidence="2">Uncharacterized protein LOC108682155 isoform X1</fullName>
    </submittedName>
</protein>
<evidence type="ECO:0000313" key="1">
    <source>
        <dbReference type="Proteomes" id="UP000694843"/>
    </source>
</evidence>
<name>A0A8B7PMW4_HYAAZ</name>
<dbReference type="Gene3D" id="3.40.30.10">
    <property type="entry name" value="Glutaredoxin"/>
    <property type="match status" value="1"/>
</dbReference>
<organism evidence="1 2">
    <name type="scientific">Hyalella azteca</name>
    <name type="common">Amphipod</name>
    <dbReference type="NCBI Taxonomy" id="294128"/>
    <lineage>
        <taxon>Eukaryota</taxon>
        <taxon>Metazoa</taxon>
        <taxon>Ecdysozoa</taxon>
        <taxon>Arthropoda</taxon>
        <taxon>Crustacea</taxon>
        <taxon>Multicrustacea</taxon>
        <taxon>Malacostraca</taxon>
        <taxon>Eumalacostraca</taxon>
        <taxon>Peracarida</taxon>
        <taxon>Amphipoda</taxon>
        <taxon>Senticaudata</taxon>
        <taxon>Talitrida</taxon>
        <taxon>Talitroidea</taxon>
        <taxon>Hyalellidae</taxon>
        <taxon>Hyalella</taxon>
    </lineage>
</organism>
<gene>
    <name evidence="2" type="primary">LOC108682155</name>
</gene>
<dbReference type="RefSeq" id="XP_018026761.1">
    <property type="nucleotide sequence ID" value="XM_018171272.2"/>
</dbReference>
<dbReference type="Proteomes" id="UP000694843">
    <property type="component" value="Unplaced"/>
</dbReference>
<dbReference type="GeneID" id="108682155"/>
<sequence>MAFKETASSRAPLHHLRVYEIENLVDGLSFGSAADEMVAAWRALKLAWDGCGWIAFNFYQSALALSPSASDYSKNVFNLSYFVLRQKLWLYMALMEYRRKTKVGGSAPNPVVVREDDETTCRMLDAASKGRPLVLNFGSCS</sequence>
<evidence type="ECO:0000313" key="2">
    <source>
        <dbReference type="RefSeq" id="XP_018026761.1"/>
    </source>
</evidence>
<dbReference type="GO" id="GO:0004800">
    <property type="term" value="F:thyroxine 5'-deiodinase activity"/>
    <property type="evidence" value="ECO:0007669"/>
    <property type="project" value="InterPro"/>
</dbReference>
<dbReference type="Pfam" id="PF00837">
    <property type="entry name" value="T4_deiodinase"/>
    <property type="match status" value="1"/>
</dbReference>